<feature type="region of interest" description="Disordered" evidence="1">
    <location>
        <begin position="1"/>
        <end position="64"/>
    </location>
</feature>
<sequence length="162" mass="17627">MAKKHDQESAEIEISDDRAEYASAMAREPLPAGAALADARAQAGDDARASLPEPAPGDPDYDWSQHYPAGAELYTHTYSDGKVVALRQFRDIYSKQFLRSIRHLETDFDIESAAIDRGACEAAQELIDSRPCPVDGPDDFAELWKAWTSAGTDEPEGVAAGE</sequence>
<organism evidence="2">
    <name type="scientific">Mycolicibacterium mucogenicum DSM 44124</name>
    <dbReference type="NCBI Taxonomy" id="1226753"/>
    <lineage>
        <taxon>Bacteria</taxon>
        <taxon>Bacillati</taxon>
        <taxon>Actinomycetota</taxon>
        <taxon>Actinomycetes</taxon>
        <taxon>Mycobacteriales</taxon>
        <taxon>Mycobacteriaceae</taxon>
        <taxon>Mycolicibacterium</taxon>
    </lineage>
</organism>
<accession>A0A8H2JGZ0</accession>
<gene>
    <name evidence="2" type="ORF">C1S78_26230</name>
</gene>
<evidence type="ECO:0000313" key="2">
    <source>
        <dbReference type="EMBL" id="TLH55407.1"/>
    </source>
</evidence>
<dbReference type="EMBL" id="POTL01000001">
    <property type="protein sequence ID" value="TLH55407.1"/>
    <property type="molecule type" value="Genomic_DNA"/>
</dbReference>
<name>A0A8H2JGZ0_MYCMU</name>
<reference evidence="2" key="1">
    <citation type="submission" date="2018-01" db="EMBL/GenBank/DDBJ databases">
        <title>Comparative genomics of Mycobacterium mucogenicum and Mycobacterium neoaurum clade members emphasizing tRNA and non-coding RNA.</title>
        <authorList>
            <person name="Behra P.R.K."/>
            <person name="Pettersson B.M.F."/>
            <person name="Das S."/>
            <person name="Dasgupta S."/>
            <person name="Kirsebom L.A."/>
        </authorList>
    </citation>
    <scope>NUCLEOTIDE SEQUENCE</scope>
    <source>
        <strain evidence="2">DSM 44124</strain>
    </source>
</reference>
<comment type="caution">
    <text evidence="2">The sequence shown here is derived from an EMBL/GenBank/DDBJ whole genome shotgun (WGS) entry which is preliminary data.</text>
</comment>
<evidence type="ECO:0000256" key="1">
    <source>
        <dbReference type="SAM" id="MobiDB-lite"/>
    </source>
</evidence>
<protein>
    <submittedName>
        <fullName evidence="2">Uncharacterized protein</fullName>
    </submittedName>
</protein>
<dbReference type="AlphaFoldDB" id="A0A8H2JGZ0"/>
<proteinExistence type="predicted"/>
<feature type="compositionally biased region" description="Low complexity" evidence="1">
    <location>
        <begin position="29"/>
        <end position="42"/>
    </location>
</feature>